<dbReference type="PANTHER" id="PTHR13619">
    <property type="entry name" value="PHOSPHATIDATE CYTIDYLYLTRANSFERASE, MITOCHONDRIAL"/>
    <property type="match status" value="1"/>
</dbReference>
<dbReference type="EC" id="2.7.7.41" evidence="6 20"/>
<dbReference type="Pfam" id="PF09139">
    <property type="entry name" value="Tam41_Mmp37"/>
    <property type="match status" value="1"/>
</dbReference>
<comment type="subcellular location">
    <subcellularLocation>
        <location evidence="2 20">Mitochondrion inner membrane</location>
        <topology evidence="2 20">Peripheral membrane protein</topology>
        <orientation evidence="2 20">Matrix side</orientation>
    </subcellularLocation>
</comment>
<evidence type="ECO:0000256" key="14">
    <source>
        <dbReference type="ARBA" id="ARBA00023128"/>
    </source>
</evidence>
<keyword evidence="14 20" id="KW-0496">Mitochondrion</keyword>
<evidence type="ECO:0000313" key="21">
    <source>
        <dbReference type="Proteomes" id="UP000695022"/>
    </source>
</evidence>
<gene>
    <name evidence="22" type="primary">LOC106809445</name>
</gene>
<evidence type="ECO:0000256" key="12">
    <source>
        <dbReference type="ARBA" id="ARBA00022842"/>
    </source>
</evidence>
<keyword evidence="10 20" id="KW-0548">Nucleotidyltransferase</keyword>
<keyword evidence="9 20" id="KW-0808">Transferase</keyword>
<keyword evidence="17 20" id="KW-1208">Phospholipid metabolism</keyword>
<dbReference type="GeneID" id="106809445"/>
<name>A0ABM1E738_PRICU</name>
<dbReference type="InterPro" id="IPR015222">
    <property type="entry name" value="Tam41"/>
</dbReference>
<evidence type="ECO:0000256" key="15">
    <source>
        <dbReference type="ARBA" id="ARBA00023136"/>
    </source>
</evidence>
<evidence type="ECO:0000256" key="2">
    <source>
        <dbReference type="ARBA" id="ARBA00004443"/>
    </source>
</evidence>
<keyword evidence="8 20" id="KW-0444">Lipid biosynthesis</keyword>
<proteinExistence type="inferred from homology"/>
<evidence type="ECO:0000256" key="16">
    <source>
        <dbReference type="ARBA" id="ARBA00023209"/>
    </source>
</evidence>
<evidence type="ECO:0000256" key="7">
    <source>
        <dbReference type="ARBA" id="ARBA00018337"/>
    </source>
</evidence>
<keyword evidence="11 20" id="KW-0999">Mitochondrion inner membrane</keyword>
<comment type="cofactor">
    <cofactor evidence="1 20">
        <name>Mg(2+)</name>
        <dbReference type="ChEBI" id="CHEBI:18420"/>
    </cofactor>
</comment>
<evidence type="ECO:0000256" key="4">
    <source>
        <dbReference type="ARBA" id="ARBA00005189"/>
    </source>
</evidence>
<comment type="catalytic activity">
    <reaction evidence="20">
        <text>a 1,2-diacyl-sn-glycero-3-phosphate + CTP + H(+) = a CDP-1,2-diacyl-sn-glycerol + diphosphate</text>
        <dbReference type="Rhea" id="RHEA:16229"/>
        <dbReference type="ChEBI" id="CHEBI:15378"/>
        <dbReference type="ChEBI" id="CHEBI:33019"/>
        <dbReference type="ChEBI" id="CHEBI:37563"/>
        <dbReference type="ChEBI" id="CHEBI:58332"/>
        <dbReference type="ChEBI" id="CHEBI:58608"/>
        <dbReference type="EC" id="2.7.7.41"/>
    </reaction>
</comment>
<evidence type="ECO:0000256" key="19">
    <source>
        <dbReference type="ARBA" id="ARBA00031502"/>
    </source>
</evidence>
<evidence type="ECO:0000256" key="20">
    <source>
        <dbReference type="PIRNR" id="PIRNR028840"/>
    </source>
</evidence>
<evidence type="ECO:0000256" key="1">
    <source>
        <dbReference type="ARBA" id="ARBA00001946"/>
    </source>
</evidence>
<evidence type="ECO:0000256" key="3">
    <source>
        <dbReference type="ARBA" id="ARBA00005119"/>
    </source>
</evidence>
<keyword evidence="16 20" id="KW-0594">Phospholipid biosynthesis</keyword>
<comment type="similarity">
    <text evidence="5 20">Belongs to the TAM41 family.</text>
</comment>
<evidence type="ECO:0000256" key="9">
    <source>
        <dbReference type="ARBA" id="ARBA00022679"/>
    </source>
</evidence>
<dbReference type="PIRSF" id="PIRSF028840">
    <property type="entry name" value="Mmp37"/>
    <property type="match status" value="1"/>
</dbReference>
<keyword evidence="21" id="KW-1185">Reference proteome</keyword>
<evidence type="ECO:0000256" key="6">
    <source>
        <dbReference type="ARBA" id="ARBA00012487"/>
    </source>
</evidence>
<comment type="pathway">
    <text evidence="3 20">Phospholipid metabolism; CDP-diacylglycerol biosynthesis; CDP-diacylglycerol from sn-glycerol 3-phosphate: step 3/3.</text>
</comment>
<organism evidence="21 22">
    <name type="scientific">Priapulus caudatus</name>
    <name type="common">Priapulid worm</name>
    <dbReference type="NCBI Taxonomy" id="37621"/>
    <lineage>
        <taxon>Eukaryota</taxon>
        <taxon>Metazoa</taxon>
        <taxon>Ecdysozoa</taxon>
        <taxon>Scalidophora</taxon>
        <taxon>Priapulida</taxon>
        <taxon>Priapulimorpha</taxon>
        <taxon>Priapulimorphida</taxon>
        <taxon>Priapulidae</taxon>
        <taxon>Priapulus</taxon>
    </lineage>
</organism>
<evidence type="ECO:0000256" key="17">
    <source>
        <dbReference type="ARBA" id="ARBA00023264"/>
    </source>
</evidence>
<comment type="function">
    <text evidence="20">Catalyzes the conversion of phosphatidic acid (PA) to CDP-diacylglycerol (CDP-DAG), an essential intermediate in the synthesis of phosphatidylglycerol, cardiolipin and phosphatidylinositol.</text>
</comment>
<dbReference type="Proteomes" id="UP000695022">
    <property type="component" value="Unplaced"/>
</dbReference>
<evidence type="ECO:0000256" key="5">
    <source>
        <dbReference type="ARBA" id="ARBA00005458"/>
    </source>
</evidence>
<evidence type="ECO:0000256" key="13">
    <source>
        <dbReference type="ARBA" id="ARBA00023098"/>
    </source>
</evidence>
<keyword evidence="15 20" id="KW-0472">Membrane</keyword>
<protein>
    <recommendedName>
        <fullName evidence="7 20">Phosphatidate cytidylyltransferase, mitochondrial</fullName>
        <ecNumber evidence="6 20">2.7.7.41</ecNumber>
    </recommendedName>
    <alternativeName>
        <fullName evidence="18 20">CDP-diacylglycerol synthase</fullName>
    </alternativeName>
    <alternativeName>
        <fullName evidence="19 20">Mitochondrial translocator assembly and maintenance protein 41 homolog</fullName>
    </alternativeName>
</protein>
<sequence>MQSVASHIGAKALPVFNRLLKIFPKQYDLAFAYGSGVFQQTGHANIKNNMLDVIFIVKSPEQWHRKNLEENRRHYSFLKVFGPRSISRIQDGTGAVFISNTLVPWENRLIKYGVISRHRFVQDMLDWDTLYISGRLHKPVLWLKDTRLNKVNTAVHVNLQSAVHTALLMLPECFNEQDLFLSIAGISYSGDFRMTVGEDRGKVKNIVGPNLHRFRELYENILDNMQHLHWNKSIASFEQSNDHSCLYHHLSLLPKTMQLLIWEHINKDGRHRDLEESLMSVSHDYECSYIVANAITRIVQRSSLTQSVKGIFTAGMVKSMKYSGQKLKKMAKSLRS</sequence>
<accession>A0ABM1E738</accession>
<keyword evidence="13 20" id="KW-0443">Lipid metabolism</keyword>
<evidence type="ECO:0000256" key="18">
    <source>
        <dbReference type="ARBA" id="ARBA00029893"/>
    </source>
</evidence>
<reference evidence="22" key="1">
    <citation type="submission" date="2025-08" db="UniProtKB">
        <authorList>
            <consortium name="RefSeq"/>
        </authorList>
    </citation>
    <scope>IDENTIFICATION</scope>
</reference>
<evidence type="ECO:0000256" key="10">
    <source>
        <dbReference type="ARBA" id="ARBA00022695"/>
    </source>
</evidence>
<comment type="pathway">
    <text evidence="4">Lipid metabolism.</text>
</comment>
<evidence type="ECO:0000313" key="22">
    <source>
        <dbReference type="RefSeq" id="XP_014668009.1"/>
    </source>
</evidence>
<dbReference type="RefSeq" id="XP_014668009.1">
    <property type="nucleotide sequence ID" value="XM_014812523.1"/>
</dbReference>
<dbReference type="PANTHER" id="PTHR13619:SF0">
    <property type="entry name" value="PHOSPHATIDATE CYTIDYLYLTRANSFERASE, MITOCHONDRIAL"/>
    <property type="match status" value="1"/>
</dbReference>
<evidence type="ECO:0000256" key="11">
    <source>
        <dbReference type="ARBA" id="ARBA00022792"/>
    </source>
</evidence>
<keyword evidence="12 20" id="KW-0460">Magnesium</keyword>
<evidence type="ECO:0000256" key="8">
    <source>
        <dbReference type="ARBA" id="ARBA00022516"/>
    </source>
</evidence>